<accession>A0A926VD73</accession>
<proteinExistence type="predicted"/>
<dbReference type="EMBL" id="JACJPW010000023">
    <property type="protein sequence ID" value="MBD2181646.1"/>
    <property type="molecule type" value="Genomic_DNA"/>
</dbReference>
<dbReference type="SUPFAM" id="SSF51735">
    <property type="entry name" value="NAD(P)-binding Rossmann-fold domains"/>
    <property type="match status" value="1"/>
</dbReference>
<dbReference type="Proteomes" id="UP000641646">
    <property type="component" value="Unassembled WGS sequence"/>
</dbReference>
<evidence type="ECO:0000313" key="4">
    <source>
        <dbReference type="Proteomes" id="UP000641646"/>
    </source>
</evidence>
<dbReference type="PANTHER" id="PTHR14239">
    <property type="entry name" value="DUDULIN-RELATED"/>
    <property type="match status" value="1"/>
</dbReference>
<reference evidence="3" key="1">
    <citation type="journal article" date="2015" name="ISME J.">
        <title>Draft Genome Sequence of Streptomyces incarnatus NRRL8089, which Produces the Nucleoside Antibiotic Sinefungin.</title>
        <authorList>
            <person name="Oshima K."/>
            <person name="Hattori M."/>
            <person name="Shimizu H."/>
            <person name="Fukuda K."/>
            <person name="Nemoto M."/>
            <person name="Inagaki K."/>
            <person name="Tamura T."/>
        </authorList>
    </citation>
    <scope>NUCLEOTIDE SEQUENCE</scope>
    <source>
        <strain evidence="3">FACHB-1375</strain>
    </source>
</reference>
<organism evidence="3 4">
    <name type="scientific">Aerosakkonema funiforme FACHB-1375</name>
    <dbReference type="NCBI Taxonomy" id="2949571"/>
    <lineage>
        <taxon>Bacteria</taxon>
        <taxon>Bacillati</taxon>
        <taxon>Cyanobacteriota</taxon>
        <taxon>Cyanophyceae</taxon>
        <taxon>Oscillatoriophycideae</taxon>
        <taxon>Aerosakkonematales</taxon>
        <taxon>Aerosakkonemataceae</taxon>
        <taxon>Aerosakkonema</taxon>
    </lineage>
</organism>
<dbReference type="AlphaFoldDB" id="A0A926VD73"/>
<gene>
    <name evidence="3" type="ORF">H6G03_11085</name>
</gene>
<keyword evidence="1" id="KW-0560">Oxidoreductase</keyword>
<reference evidence="3" key="2">
    <citation type="submission" date="2020-08" db="EMBL/GenBank/DDBJ databases">
        <authorList>
            <person name="Chen M."/>
            <person name="Teng W."/>
            <person name="Zhao L."/>
            <person name="Hu C."/>
            <person name="Zhou Y."/>
            <person name="Han B."/>
            <person name="Song L."/>
            <person name="Shu W."/>
        </authorList>
    </citation>
    <scope>NUCLEOTIDE SEQUENCE</scope>
    <source>
        <strain evidence="3">FACHB-1375</strain>
    </source>
</reference>
<dbReference type="GO" id="GO:0016491">
    <property type="term" value="F:oxidoreductase activity"/>
    <property type="evidence" value="ECO:0007669"/>
    <property type="project" value="UniProtKB-KW"/>
</dbReference>
<feature type="domain" description="Pyrroline-5-carboxylate reductase catalytic N-terminal" evidence="2">
    <location>
        <begin position="3"/>
        <end position="94"/>
    </location>
</feature>
<name>A0A926VD73_9CYAN</name>
<dbReference type="InterPro" id="IPR051267">
    <property type="entry name" value="STEAP_metalloreductase"/>
</dbReference>
<evidence type="ECO:0000256" key="1">
    <source>
        <dbReference type="ARBA" id="ARBA00023002"/>
    </source>
</evidence>
<dbReference type="Gene3D" id="3.40.50.720">
    <property type="entry name" value="NAD(P)-binding Rossmann-like Domain"/>
    <property type="match status" value="1"/>
</dbReference>
<comment type="caution">
    <text evidence="3">The sequence shown here is derived from an EMBL/GenBank/DDBJ whole genome shotgun (WGS) entry which is preliminary data.</text>
</comment>
<keyword evidence="4" id="KW-1185">Reference proteome</keyword>
<evidence type="ECO:0000313" key="3">
    <source>
        <dbReference type="EMBL" id="MBD2181646.1"/>
    </source>
</evidence>
<protein>
    <submittedName>
        <fullName evidence="3">NADPH-dependent F420 reductase</fullName>
    </submittedName>
</protein>
<dbReference type="InterPro" id="IPR036291">
    <property type="entry name" value="NAD(P)-bd_dom_sf"/>
</dbReference>
<sequence length="213" mass="22738">MNIAFIGVGNVGAPLADRLQKLGHNVSIAARDPNSPSIRDVMTRNADLIVQSPPEAIASAEVVFLAVPFAAIEPALTSLGAALDGKVLVDCTNPVGANLSHGLESKISGSEKVQELVPNARVVKAFTIYGFENFEDSFYPGYGDIKPAMLIAGNDLAAKETVAELCRQLGWEPVDTGNLSMSLHLEHLTLLWIKMARVQGRGSGFVWAMLQRG</sequence>
<dbReference type="Pfam" id="PF03807">
    <property type="entry name" value="F420_oxidored"/>
    <property type="match status" value="1"/>
</dbReference>
<dbReference type="InterPro" id="IPR028939">
    <property type="entry name" value="P5C_Rdtase_cat_N"/>
</dbReference>
<evidence type="ECO:0000259" key="2">
    <source>
        <dbReference type="Pfam" id="PF03807"/>
    </source>
</evidence>